<dbReference type="GO" id="GO:0006825">
    <property type="term" value="P:copper ion transport"/>
    <property type="evidence" value="ECO:0007669"/>
    <property type="project" value="InterPro"/>
</dbReference>
<sequence length="82" mass="8702">MLITRTYHVPDISCDHCRTSIEAELDKLEGVGSRQVDLTDKTVTVEGMASEEAVTKAISDAGYEVERVEGAGSTGGHPGPIL</sequence>
<dbReference type="InterPro" id="IPR017969">
    <property type="entry name" value="Heavy-metal-associated_CS"/>
</dbReference>
<dbReference type="RefSeq" id="WP_130648222.1">
    <property type="nucleotide sequence ID" value="NZ_BMHA01000001.1"/>
</dbReference>
<dbReference type="AlphaFoldDB" id="A0A8J3A739"/>
<name>A0A8J3A739_9ACTN</name>
<reference evidence="3" key="1">
    <citation type="journal article" date="2014" name="Int. J. Syst. Evol. Microbiol.">
        <title>Complete genome sequence of Corynebacterium casei LMG S-19264T (=DSM 44701T), isolated from a smear-ripened cheese.</title>
        <authorList>
            <consortium name="US DOE Joint Genome Institute (JGI-PGF)"/>
            <person name="Walter F."/>
            <person name="Albersmeier A."/>
            <person name="Kalinowski J."/>
            <person name="Ruckert C."/>
        </authorList>
    </citation>
    <scope>NUCLEOTIDE SEQUENCE</scope>
    <source>
        <strain evidence="3">CGMCC 1.14988</strain>
    </source>
</reference>
<evidence type="ECO:0000256" key="1">
    <source>
        <dbReference type="ARBA" id="ARBA00022723"/>
    </source>
</evidence>
<proteinExistence type="predicted"/>
<dbReference type="PROSITE" id="PS01047">
    <property type="entry name" value="HMA_1"/>
    <property type="match status" value="1"/>
</dbReference>
<dbReference type="InterPro" id="IPR036163">
    <property type="entry name" value="HMA_dom_sf"/>
</dbReference>
<dbReference type="InterPro" id="IPR000428">
    <property type="entry name" value="Cu-bd"/>
</dbReference>
<dbReference type="Pfam" id="PF00403">
    <property type="entry name" value="HMA"/>
    <property type="match status" value="1"/>
</dbReference>
<dbReference type="CDD" id="cd00371">
    <property type="entry name" value="HMA"/>
    <property type="match status" value="1"/>
</dbReference>
<comment type="caution">
    <text evidence="3">The sequence shown here is derived from an EMBL/GenBank/DDBJ whole genome shotgun (WGS) entry which is preliminary data.</text>
</comment>
<dbReference type="Gene3D" id="3.30.70.100">
    <property type="match status" value="1"/>
</dbReference>
<dbReference type="SUPFAM" id="SSF55008">
    <property type="entry name" value="HMA, heavy metal-associated domain"/>
    <property type="match status" value="1"/>
</dbReference>
<evidence type="ECO:0000313" key="4">
    <source>
        <dbReference type="Proteomes" id="UP000650511"/>
    </source>
</evidence>
<dbReference type="PRINTS" id="PR00944">
    <property type="entry name" value="CUEXPORT"/>
</dbReference>
<protein>
    <recommendedName>
        <fullName evidence="2">HMA domain-containing protein</fullName>
    </recommendedName>
</protein>
<reference evidence="3" key="2">
    <citation type="submission" date="2020-09" db="EMBL/GenBank/DDBJ databases">
        <authorList>
            <person name="Sun Q."/>
            <person name="Zhou Y."/>
        </authorList>
    </citation>
    <scope>NUCLEOTIDE SEQUENCE</scope>
    <source>
        <strain evidence="3">CGMCC 1.14988</strain>
    </source>
</reference>
<dbReference type="EMBL" id="BMHA01000001">
    <property type="protein sequence ID" value="GGI02850.1"/>
    <property type="molecule type" value="Genomic_DNA"/>
</dbReference>
<evidence type="ECO:0000313" key="3">
    <source>
        <dbReference type="EMBL" id="GGI02850.1"/>
    </source>
</evidence>
<organism evidence="3 4">
    <name type="scientific">Egicoccus halophilus</name>
    <dbReference type="NCBI Taxonomy" id="1670830"/>
    <lineage>
        <taxon>Bacteria</taxon>
        <taxon>Bacillati</taxon>
        <taxon>Actinomycetota</taxon>
        <taxon>Nitriliruptoria</taxon>
        <taxon>Egicoccales</taxon>
        <taxon>Egicoccaceae</taxon>
        <taxon>Egicoccus</taxon>
    </lineage>
</organism>
<feature type="domain" description="HMA" evidence="2">
    <location>
        <begin position="3"/>
        <end position="66"/>
    </location>
</feature>
<dbReference type="OrthoDB" id="9813965at2"/>
<gene>
    <name evidence="3" type="ORF">GCM10011354_01760</name>
</gene>
<dbReference type="InterPro" id="IPR006121">
    <property type="entry name" value="HMA_dom"/>
</dbReference>
<accession>A0A8J3A739</accession>
<keyword evidence="4" id="KW-1185">Reference proteome</keyword>
<dbReference type="PROSITE" id="PS50846">
    <property type="entry name" value="HMA_2"/>
    <property type="match status" value="1"/>
</dbReference>
<keyword evidence="1" id="KW-0479">Metal-binding</keyword>
<dbReference type="GO" id="GO:0005507">
    <property type="term" value="F:copper ion binding"/>
    <property type="evidence" value="ECO:0007669"/>
    <property type="project" value="InterPro"/>
</dbReference>
<evidence type="ECO:0000259" key="2">
    <source>
        <dbReference type="PROSITE" id="PS50846"/>
    </source>
</evidence>
<dbReference type="Proteomes" id="UP000650511">
    <property type="component" value="Unassembled WGS sequence"/>
</dbReference>